<feature type="compositionally biased region" description="Basic and acidic residues" evidence="1">
    <location>
        <begin position="503"/>
        <end position="529"/>
    </location>
</feature>
<feature type="region of interest" description="Disordered" evidence="1">
    <location>
        <begin position="483"/>
        <end position="652"/>
    </location>
</feature>
<feature type="region of interest" description="Disordered" evidence="1">
    <location>
        <begin position="663"/>
        <end position="682"/>
    </location>
</feature>
<evidence type="ECO:0000313" key="3">
    <source>
        <dbReference type="Proteomes" id="UP000266841"/>
    </source>
</evidence>
<feature type="compositionally biased region" description="Basic and acidic residues" evidence="1">
    <location>
        <begin position="540"/>
        <end position="570"/>
    </location>
</feature>
<feature type="region of interest" description="Disordered" evidence="1">
    <location>
        <begin position="426"/>
        <end position="451"/>
    </location>
</feature>
<feature type="region of interest" description="Disordered" evidence="1">
    <location>
        <begin position="1"/>
        <end position="322"/>
    </location>
</feature>
<keyword evidence="3" id="KW-1185">Reference proteome</keyword>
<proteinExistence type="predicted"/>
<feature type="compositionally biased region" description="Basic residues" evidence="1">
    <location>
        <begin position="41"/>
        <end position="50"/>
    </location>
</feature>
<feature type="compositionally biased region" description="Gly residues" evidence="1">
    <location>
        <begin position="578"/>
        <end position="590"/>
    </location>
</feature>
<feature type="compositionally biased region" description="Basic and acidic residues" evidence="1">
    <location>
        <begin position="348"/>
        <end position="373"/>
    </location>
</feature>
<evidence type="ECO:0000256" key="1">
    <source>
        <dbReference type="SAM" id="MobiDB-lite"/>
    </source>
</evidence>
<comment type="caution">
    <text evidence="2">The sequence shown here is derived from an EMBL/GenBank/DDBJ whole genome shotgun (WGS) entry which is preliminary data.</text>
</comment>
<feature type="compositionally biased region" description="Basic and acidic residues" evidence="1">
    <location>
        <begin position="60"/>
        <end position="82"/>
    </location>
</feature>
<gene>
    <name evidence="2" type="ORF">THAOC_17598</name>
</gene>
<accession>K0S6W5</accession>
<sequence length="682" mass="72304">ETKRGGAVEAKKRRHEKEQAGRRAGGRRVSGPVGVGLGKPLRGRGRRGRGRRGDTQAPAEEPRPGPREPGRGPRVRGERPPDAEAGAVPGGGRRLPAALARICPSGCLPSPFATGGRPVRRRGRARRGGGVRAVRAVGAGRGARPVPPGPVQLPHVRRPHEGLLQEGVLKEPGGLRGEGAERLRPARPAPEVPPDVLPDPPDPAESAPPPVPAAVLRHGLRRARADTSRPVPRRVPRGLHNVARPAPLRHSLHLGVLPRGPPRDTEEGGHRRRRPDGERVGSHPRPRPACRGDPAAVHEDIADAQAGVRHGEAVAVPGQHGQVLRSRVGGAVRDDARGGGEVAVVDGGLRRRDPVPDRVGRHDGLGDAGHRPEGQPPRGRPGHVVVRAGVDRAVPGAALELLVRRLAQPPALPVDTAPVRRPALPEADHAPRLEPLPPRPRQAVEGAAPPRPTLRRPVLLLEGDAAQRLAPVLLDDELHPRLPRLDAERGGPGDVRGQGARVVVRDPDRARGGEEERLGDHQGGARDDQADGGGRGGRGGRPDRVGRVPQGREAERLGPRGREGEAHAVVEPDEGEGSGRAGGLREGGAGRAPRRRGRSGYAAGGGRSAGPEAGRPEAKMAVPRGQPGLQPRGVRGRARRVARRVRRRELLHNDDRMTQFTYPSQSRQWLQPTSNKAALSCP</sequence>
<feature type="compositionally biased region" description="Basic and acidic residues" evidence="1">
    <location>
        <begin position="1"/>
        <end position="21"/>
    </location>
</feature>
<organism evidence="2 3">
    <name type="scientific">Thalassiosira oceanica</name>
    <name type="common">Marine diatom</name>
    <dbReference type="NCBI Taxonomy" id="159749"/>
    <lineage>
        <taxon>Eukaryota</taxon>
        <taxon>Sar</taxon>
        <taxon>Stramenopiles</taxon>
        <taxon>Ochrophyta</taxon>
        <taxon>Bacillariophyta</taxon>
        <taxon>Coscinodiscophyceae</taxon>
        <taxon>Thalassiosirophycidae</taxon>
        <taxon>Thalassiosirales</taxon>
        <taxon>Thalassiosiraceae</taxon>
        <taxon>Thalassiosira</taxon>
    </lineage>
</organism>
<feature type="compositionally biased region" description="Basic and acidic residues" evidence="1">
    <location>
        <begin position="261"/>
        <end position="281"/>
    </location>
</feature>
<feature type="compositionally biased region" description="Basic residues" evidence="1">
    <location>
        <begin position="634"/>
        <end position="647"/>
    </location>
</feature>
<feature type="region of interest" description="Disordered" evidence="1">
    <location>
        <begin position="346"/>
        <end position="382"/>
    </location>
</feature>
<feature type="compositionally biased region" description="Pro residues" evidence="1">
    <location>
        <begin position="187"/>
        <end position="212"/>
    </location>
</feature>
<reference evidence="2 3" key="1">
    <citation type="journal article" date="2012" name="Genome Biol.">
        <title>Genome and low-iron response of an oceanic diatom adapted to chronic iron limitation.</title>
        <authorList>
            <person name="Lommer M."/>
            <person name="Specht M."/>
            <person name="Roy A.S."/>
            <person name="Kraemer L."/>
            <person name="Andreson R."/>
            <person name="Gutowska M.A."/>
            <person name="Wolf J."/>
            <person name="Bergner S.V."/>
            <person name="Schilhabel M.B."/>
            <person name="Klostermeier U.C."/>
            <person name="Beiko R.G."/>
            <person name="Rosenstiel P."/>
            <person name="Hippler M."/>
            <person name="Laroche J."/>
        </authorList>
    </citation>
    <scope>NUCLEOTIDE SEQUENCE [LARGE SCALE GENOMIC DNA]</scope>
    <source>
        <strain evidence="2 3">CCMP1005</strain>
    </source>
</reference>
<protein>
    <submittedName>
        <fullName evidence="2">Uncharacterized protein</fullName>
    </submittedName>
</protein>
<dbReference type="OMA" id="PIASHEW"/>
<feature type="compositionally biased region" description="Basic residues" evidence="1">
    <location>
        <begin position="118"/>
        <end position="129"/>
    </location>
</feature>
<feature type="compositionally biased region" description="Low complexity" evidence="1">
    <location>
        <begin position="132"/>
        <end position="144"/>
    </location>
</feature>
<dbReference type="AlphaFoldDB" id="K0S6W5"/>
<dbReference type="Proteomes" id="UP000266841">
    <property type="component" value="Unassembled WGS sequence"/>
</dbReference>
<dbReference type="EMBL" id="AGNL01019421">
    <property type="protein sequence ID" value="EJK61838.1"/>
    <property type="molecule type" value="Genomic_DNA"/>
</dbReference>
<feature type="non-terminal residue" evidence="2">
    <location>
        <position position="1"/>
    </location>
</feature>
<evidence type="ECO:0000313" key="2">
    <source>
        <dbReference type="EMBL" id="EJK61838.1"/>
    </source>
</evidence>
<name>K0S6W5_THAOC</name>